<organism evidence="2 3">
    <name type="scientific">Argiope bruennichi</name>
    <name type="common">Wasp spider</name>
    <name type="synonym">Aranea bruennichi</name>
    <dbReference type="NCBI Taxonomy" id="94029"/>
    <lineage>
        <taxon>Eukaryota</taxon>
        <taxon>Metazoa</taxon>
        <taxon>Ecdysozoa</taxon>
        <taxon>Arthropoda</taxon>
        <taxon>Chelicerata</taxon>
        <taxon>Arachnida</taxon>
        <taxon>Araneae</taxon>
        <taxon>Araneomorphae</taxon>
        <taxon>Entelegynae</taxon>
        <taxon>Araneoidea</taxon>
        <taxon>Araneidae</taxon>
        <taxon>Argiope</taxon>
    </lineage>
</organism>
<evidence type="ECO:0000256" key="1">
    <source>
        <dbReference type="SAM" id="SignalP"/>
    </source>
</evidence>
<proteinExistence type="predicted"/>
<name>A0A8T0E5H5_ARGBR</name>
<dbReference type="EMBL" id="JABXBU010002230">
    <property type="protein sequence ID" value="KAF8766516.1"/>
    <property type="molecule type" value="Genomic_DNA"/>
</dbReference>
<feature type="signal peptide" evidence="1">
    <location>
        <begin position="1"/>
        <end position="25"/>
    </location>
</feature>
<reference evidence="2" key="2">
    <citation type="submission" date="2020-06" db="EMBL/GenBank/DDBJ databases">
        <authorList>
            <person name="Sheffer M."/>
        </authorList>
    </citation>
    <scope>NUCLEOTIDE SEQUENCE</scope>
</reference>
<reference evidence="2" key="1">
    <citation type="journal article" date="2020" name="bioRxiv">
        <title>Chromosome-level reference genome of the European wasp spider Argiope bruennichi: a resource for studies on range expansion and evolutionary adaptation.</title>
        <authorList>
            <person name="Sheffer M.M."/>
            <person name="Hoppe A."/>
            <person name="Krehenwinkel H."/>
            <person name="Uhl G."/>
            <person name="Kuss A.W."/>
            <person name="Jensen L."/>
            <person name="Jensen C."/>
            <person name="Gillespie R.G."/>
            <person name="Hoff K.J."/>
            <person name="Prost S."/>
        </authorList>
    </citation>
    <scope>NUCLEOTIDE SEQUENCE</scope>
</reference>
<evidence type="ECO:0000313" key="3">
    <source>
        <dbReference type="Proteomes" id="UP000807504"/>
    </source>
</evidence>
<protein>
    <recommendedName>
        <fullName evidence="4">Secreted protein</fullName>
    </recommendedName>
</protein>
<dbReference type="Proteomes" id="UP000807504">
    <property type="component" value="Unassembled WGS sequence"/>
</dbReference>
<sequence>MNRRPCNKALEVSMLWFMLSHCICTQPTTTQPTSAPHHQPNHHYLHIISLAIYNPSSLKLLSSRSHLSQLIQPSPSA</sequence>
<keyword evidence="3" id="KW-1185">Reference proteome</keyword>
<keyword evidence="1" id="KW-0732">Signal</keyword>
<comment type="caution">
    <text evidence="2">The sequence shown here is derived from an EMBL/GenBank/DDBJ whole genome shotgun (WGS) entry which is preliminary data.</text>
</comment>
<gene>
    <name evidence="2" type="ORF">HNY73_019570</name>
</gene>
<feature type="chain" id="PRO_5035902214" description="Secreted protein" evidence="1">
    <location>
        <begin position="26"/>
        <end position="77"/>
    </location>
</feature>
<accession>A0A8T0E5H5</accession>
<dbReference type="AlphaFoldDB" id="A0A8T0E5H5"/>
<evidence type="ECO:0008006" key="4">
    <source>
        <dbReference type="Google" id="ProtNLM"/>
    </source>
</evidence>
<evidence type="ECO:0000313" key="2">
    <source>
        <dbReference type="EMBL" id="KAF8766516.1"/>
    </source>
</evidence>